<dbReference type="InterPro" id="IPR006549">
    <property type="entry name" value="HAD-SF_hydro_IIIA"/>
</dbReference>
<dbReference type="SFLD" id="SFLDG01129">
    <property type="entry name" value="C1.5:_HAD__Beta-PGM__Phosphata"/>
    <property type="match status" value="1"/>
</dbReference>
<accession>A0A562J103</accession>
<dbReference type="NCBIfam" id="TIGR01509">
    <property type="entry name" value="HAD-SF-IA-v3"/>
    <property type="match status" value="1"/>
</dbReference>
<dbReference type="SUPFAM" id="SSF56784">
    <property type="entry name" value="HAD-like"/>
    <property type="match status" value="1"/>
</dbReference>
<dbReference type="InterPro" id="IPR006439">
    <property type="entry name" value="HAD-SF_hydro_IA"/>
</dbReference>
<dbReference type="Gene3D" id="1.10.150.240">
    <property type="entry name" value="Putative phosphatase, domain 2"/>
    <property type="match status" value="1"/>
</dbReference>
<comment type="cofactor">
    <cofactor evidence="1">
        <name>Mg(2+)</name>
        <dbReference type="ChEBI" id="CHEBI:18420"/>
    </cofactor>
</comment>
<dbReference type="GO" id="GO:0008967">
    <property type="term" value="F:phosphoglycolate phosphatase activity"/>
    <property type="evidence" value="ECO:0007669"/>
    <property type="project" value="TreeGrafter"/>
</dbReference>
<dbReference type="GO" id="GO:0046872">
    <property type="term" value="F:metal ion binding"/>
    <property type="evidence" value="ECO:0007669"/>
    <property type="project" value="UniProtKB-KW"/>
</dbReference>
<evidence type="ECO:0000313" key="4">
    <source>
        <dbReference type="Proteomes" id="UP000319627"/>
    </source>
</evidence>
<gene>
    <name evidence="3" type="ORF">LX59_00542</name>
</gene>
<reference evidence="3 4" key="1">
    <citation type="submission" date="2019-07" db="EMBL/GenBank/DDBJ databases">
        <title>Genomic Encyclopedia of Type Strains, Phase I: the one thousand microbial genomes (KMG-I) project.</title>
        <authorList>
            <person name="Kyrpides N."/>
        </authorList>
    </citation>
    <scope>NUCLEOTIDE SEQUENCE [LARGE SCALE GENOMIC DNA]</scope>
    <source>
        <strain evidence="3 4">DSM 375</strain>
    </source>
</reference>
<name>A0A562J103_9GAMM</name>
<dbReference type="NCBIfam" id="TIGR01662">
    <property type="entry name" value="HAD-SF-IIIA"/>
    <property type="match status" value="1"/>
</dbReference>
<dbReference type="Proteomes" id="UP000319627">
    <property type="component" value="Unassembled WGS sequence"/>
</dbReference>
<protein>
    <submittedName>
        <fullName evidence="3">Phosphoglycolate phosphatase</fullName>
    </submittedName>
</protein>
<dbReference type="RefSeq" id="WP_246118660.1">
    <property type="nucleotide sequence ID" value="NZ_VLKG01000002.1"/>
</dbReference>
<dbReference type="InterPro" id="IPR023214">
    <property type="entry name" value="HAD_sf"/>
</dbReference>
<dbReference type="SFLD" id="SFLDG01135">
    <property type="entry name" value="C1.5.6:_HAD__Beta-PGM__Phospha"/>
    <property type="match status" value="1"/>
</dbReference>
<dbReference type="Pfam" id="PF13419">
    <property type="entry name" value="HAD_2"/>
    <property type="match status" value="1"/>
</dbReference>
<comment type="caution">
    <text evidence="3">The sequence shown here is derived from an EMBL/GenBank/DDBJ whole genome shotgun (WGS) entry which is preliminary data.</text>
</comment>
<dbReference type="GO" id="GO:0006281">
    <property type="term" value="P:DNA repair"/>
    <property type="evidence" value="ECO:0007669"/>
    <property type="project" value="TreeGrafter"/>
</dbReference>
<dbReference type="AlphaFoldDB" id="A0A562J103"/>
<dbReference type="PANTHER" id="PTHR43434">
    <property type="entry name" value="PHOSPHOGLYCOLATE PHOSPHATASE"/>
    <property type="match status" value="1"/>
</dbReference>
<dbReference type="PANTHER" id="PTHR43434:SF24">
    <property type="entry name" value="HYDROLASE-RELATED"/>
    <property type="match status" value="1"/>
</dbReference>
<evidence type="ECO:0000313" key="3">
    <source>
        <dbReference type="EMBL" id="TWH76504.1"/>
    </source>
</evidence>
<dbReference type="EMBL" id="VLKG01000002">
    <property type="protein sequence ID" value="TWH76504.1"/>
    <property type="molecule type" value="Genomic_DNA"/>
</dbReference>
<proteinExistence type="predicted"/>
<dbReference type="InterPro" id="IPR023198">
    <property type="entry name" value="PGP-like_dom2"/>
</dbReference>
<evidence type="ECO:0000256" key="1">
    <source>
        <dbReference type="ARBA" id="ARBA00001946"/>
    </source>
</evidence>
<keyword evidence="4" id="KW-1185">Reference proteome</keyword>
<dbReference type="SFLD" id="SFLDS00003">
    <property type="entry name" value="Haloacid_Dehalogenase"/>
    <property type="match status" value="1"/>
</dbReference>
<organism evidence="3 4">
    <name type="scientific">Azomonas agilis</name>
    <dbReference type="NCBI Taxonomy" id="116849"/>
    <lineage>
        <taxon>Bacteria</taxon>
        <taxon>Pseudomonadati</taxon>
        <taxon>Pseudomonadota</taxon>
        <taxon>Gammaproteobacteria</taxon>
        <taxon>Pseudomonadales</taxon>
        <taxon>Pseudomonadaceae</taxon>
        <taxon>Azomonas</taxon>
    </lineage>
</organism>
<sequence length="221" mass="24506">MPNSDYELLIFDWDGTLVDSIDRIVAAIRHAAAGCDLPRLDEVPIKGIIGLAIQEAIVTLYPQLTGTQTLTEFQRLYADHYLSLEATPSLAYPGVAKTLQTLHQQGYRMAVATGKTRRGLDRVAACHGWSALFETTRCADETASKPHPRMLLEILEQCQVAPERAIMIGDSAFDLQMAHNAGMGAVAVSYGAQPVQVLQQYPHCLMIDRFEHLLPWLNHRP</sequence>
<dbReference type="InterPro" id="IPR050155">
    <property type="entry name" value="HAD-like_hydrolase_sf"/>
</dbReference>
<dbReference type="InterPro" id="IPR041492">
    <property type="entry name" value="HAD_2"/>
</dbReference>
<dbReference type="InterPro" id="IPR036412">
    <property type="entry name" value="HAD-like_sf"/>
</dbReference>
<evidence type="ECO:0000256" key="2">
    <source>
        <dbReference type="ARBA" id="ARBA00022723"/>
    </source>
</evidence>
<dbReference type="Gene3D" id="3.40.50.1000">
    <property type="entry name" value="HAD superfamily/HAD-like"/>
    <property type="match status" value="1"/>
</dbReference>
<dbReference type="GO" id="GO:0005829">
    <property type="term" value="C:cytosol"/>
    <property type="evidence" value="ECO:0007669"/>
    <property type="project" value="TreeGrafter"/>
</dbReference>
<dbReference type="NCBIfam" id="TIGR01549">
    <property type="entry name" value="HAD-SF-IA-v1"/>
    <property type="match status" value="1"/>
</dbReference>
<keyword evidence="2" id="KW-0479">Metal-binding</keyword>